<sequence length="819" mass="94454">MSAYNESDPDEELKRYLSDNQENDPFQNMKDWLGDGPMKKKKTKKKKINKAKKFISVKRDEFGNKIYQYSGKKRYVKKKNPGSARHNAPSPSDLVWDDWNPSEIDIEDDNEDEKKRITWNKRMEHLEQAWADEKENVLESLKSSIALQDCDLCQTHAVLSCHECCLELCHKCDIEIHKNKPLHNRTLFLDGLATPIPPNEVLNENDQIYVVDRLVPLKHPKCVCGSVQFHESTNQRKVVVITMKGKFELLQSILRCCKCERITDPFTLSNILSSGFWPSSPTHFGCLIDVDVFLTWDQFKKHMPGSSSTAFLDSLNDLTLYFGRQGRIVPSSFYQGFKQWNFIRYELDMKKGMDWMKCPCCSIKQHACHIDGNAKLYRYQRSGMRRRKSYYNEAFIADDKKVETFVSSLRQDMGKTIKTSSDTSCGGEWSAARNTERKRKSVDDTGLYVASCRHQYGLKSINMKRGEIYAYPAYLLTNFILPNKVEYLFTDVMCKLWPYLCKVDSNLPSKIKGALSVMHAKGHNLRCQVSWDGEWIQGSGKSTGEECEQLFSFLSRCANTTKYQSPENREETLTEMILFWNRRKTLVLAESLLKKFKRITKEVSIFEDKLGKKCVEMGITIKDVDFVSLLNKLKIYASGGSLSPCKPTSHQQMILLYHDLNKTPSDASEMSKDLLQKIVLPDLNDVHIPLLAKNKAEKELLLNNVWDNDISATKIQGELDLLRSAVLVPAFQNAIQSCRFEMLHWNIRLKKYADSAKLRCACRLKFSEVNKKLNSLLERFITVKSLEDVSEFELIKESNHRCCSSLTLKKIDVLKSLNY</sequence>
<evidence type="ECO:0000259" key="2">
    <source>
        <dbReference type="Pfam" id="PF18804"/>
    </source>
</evidence>
<proteinExistence type="predicted"/>
<evidence type="ECO:0000256" key="1">
    <source>
        <dbReference type="SAM" id="MobiDB-lite"/>
    </source>
</evidence>
<dbReference type="Pfam" id="PF18804">
    <property type="entry name" value="CxC3"/>
    <property type="match status" value="1"/>
</dbReference>
<keyword evidence="4" id="KW-1185">Reference proteome</keyword>
<dbReference type="AlphaFoldDB" id="A0A7M5V8K9"/>
<dbReference type="EnsemblMetazoa" id="CLYHEMT005419.1">
    <property type="protein sequence ID" value="CLYHEMP005419.1"/>
    <property type="gene ID" value="CLYHEMG005419"/>
</dbReference>
<evidence type="ECO:0000313" key="3">
    <source>
        <dbReference type="EnsemblMetazoa" id="CLYHEMP005419.1"/>
    </source>
</evidence>
<feature type="region of interest" description="Disordered" evidence="1">
    <location>
        <begin position="1"/>
        <end position="47"/>
    </location>
</feature>
<reference evidence="3" key="1">
    <citation type="submission" date="2021-01" db="UniProtKB">
        <authorList>
            <consortium name="EnsemblMetazoa"/>
        </authorList>
    </citation>
    <scope>IDENTIFICATION</scope>
</reference>
<protein>
    <recommendedName>
        <fullName evidence="2">CxC3 like cysteine cluster domain-containing protein</fullName>
    </recommendedName>
</protein>
<evidence type="ECO:0000313" key="4">
    <source>
        <dbReference type="Proteomes" id="UP000594262"/>
    </source>
</evidence>
<organism evidence="3 4">
    <name type="scientific">Clytia hemisphaerica</name>
    <dbReference type="NCBI Taxonomy" id="252671"/>
    <lineage>
        <taxon>Eukaryota</taxon>
        <taxon>Metazoa</taxon>
        <taxon>Cnidaria</taxon>
        <taxon>Hydrozoa</taxon>
        <taxon>Hydroidolina</taxon>
        <taxon>Leptothecata</taxon>
        <taxon>Obeliida</taxon>
        <taxon>Clytiidae</taxon>
        <taxon>Clytia</taxon>
    </lineage>
</organism>
<name>A0A7M5V8K9_9CNID</name>
<dbReference type="Proteomes" id="UP000594262">
    <property type="component" value="Unplaced"/>
</dbReference>
<dbReference type="InterPro" id="IPR040564">
    <property type="entry name" value="CxC3-like"/>
</dbReference>
<dbReference type="PANTHER" id="PTHR33104">
    <property type="entry name" value="SI:DKEY-29D5.2"/>
    <property type="match status" value="1"/>
</dbReference>
<accession>A0A7M5V8K9</accession>
<feature type="domain" description="CxC3 like cysteine cluster" evidence="2">
    <location>
        <begin position="215"/>
        <end position="318"/>
    </location>
</feature>
<dbReference type="Pfam" id="PF18758">
    <property type="entry name" value="KDZ"/>
    <property type="match status" value="1"/>
</dbReference>
<dbReference type="InterPro" id="IPR040521">
    <property type="entry name" value="KDZ"/>
</dbReference>
<dbReference type="PANTHER" id="PTHR33104:SF2">
    <property type="entry name" value="CXC3 LIKE CYSTEINE CLUSTER DOMAIN-CONTAINING PROTEIN"/>
    <property type="match status" value="1"/>
</dbReference>
<dbReference type="OrthoDB" id="8941469at2759"/>